<dbReference type="GO" id="GO:0008270">
    <property type="term" value="F:zinc ion binding"/>
    <property type="evidence" value="ECO:0007669"/>
    <property type="project" value="TreeGrafter"/>
</dbReference>
<dbReference type="Pfam" id="PF16656">
    <property type="entry name" value="Pur_ac_phosph_N"/>
    <property type="match status" value="1"/>
</dbReference>
<dbReference type="Gene3D" id="2.30.40.10">
    <property type="entry name" value="Urease, subunit C, domain 1"/>
    <property type="match status" value="1"/>
</dbReference>
<evidence type="ECO:0000259" key="14">
    <source>
        <dbReference type="Pfam" id="PF01979"/>
    </source>
</evidence>
<comment type="cofactor">
    <cofactor evidence="1">
        <name>Zn(2+)</name>
        <dbReference type="ChEBI" id="CHEBI:29105"/>
    </cofactor>
</comment>
<feature type="region of interest" description="Disordered" evidence="12">
    <location>
        <begin position="710"/>
        <end position="730"/>
    </location>
</feature>
<dbReference type="SUPFAM" id="SSF51556">
    <property type="entry name" value="Metallo-dependent hydrolases"/>
    <property type="match status" value="1"/>
</dbReference>
<evidence type="ECO:0000256" key="5">
    <source>
        <dbReference type="ARBA" id="ARBA00022729"/>
    </source>
</evidence>
<dbReference type="InterPro" id="IPR017805">
    <property type="entry name" value="SAM_MeTrfase_EasF-type_put"/>
</dbReference>
<dbReference type="EC" id="3.1.3.2" evidence="11"/>
<dbReference type="Pfam" id="PF14008">
    <property type="entry name" value="Metallophos_C"/>
    <property type="match status" value="1"/>
</dbReference>
<proteinExistence type="inferred from homology"/>
<evidence type="ECO:0000256" key="2">
    <source>
        <dbReference type="ARBA" id="ARBA00004984"/>
    </source>
</evidence>
<comment type="catalytic activity">
    <reaction evidence="11">
        <text>a phosphate monoester + H2O = an alcohol + phosphate</text>
        <dbReference type="Rhea" id="RHEA:15017"/>
        <dbReference type="ChEBI" id="CHEBI:15377"/>
        <dbReference type="ChEBI" id="CHEBI:30879"/>
        <dbReference type="ChEBI" id="CHEBI:43474"/>
        <dbReference type="ChEBI" id="CHEBI:67140"/>
        <dbReference type="EC" id="3.1.3.2"/>
    </reaction>
</comment>
<dbReference type="GO" id="GO:0005829">
    <property type="term" value="C:cytosol"/>
    <property type="evidence" value="ECO:0007669"/>
    <property type="project" value="TreeGrafter"/>
</dbReference>
<comment type="catalytic activity">
    <reaction evidence="9">
        <text>guanine + H2O + H(+) = xanthine + NH4(+)</text>
        <dbReference type="Rhea" id="RHEA:14665"/>
        <dbReference type="ChEBI" id="CHEBI:15377"/>
        <dbReference type="ChEBI" id="CHEBI:15378"/>
        <dbReference type="ChEBI" id="CHEBI:16235"/>
        <dbReference type="ChEBI" id="CHEBI:17712"/>
        <dbReference type="ChEBI" id="CHEBI:28938"/>
        <dbReference type="EC" id="3.5.4.3"/>
    </reaction>
</comment>
<dbReference type="Gene3D" id="3.20.20.140">
    <property type="entry name" value="Metal-dependent hydrolases"/>
    <property type="match status" value="1"/>
</dbReference>
<feature type="domain" description="Calcineurin-like phosphoesterase" evidence="13">
    <location>
        <begin position="276"/>
        <end position="503"/>
    </location>
</feature>
<reference evidence="18" key="1">
    <citation type="journal article" date="2020" name="bioRxiv">
        <title>Genomic and phenotypic heterogeneity of clinical isolates of the human pathogens Aspergillus fumigatus, Aspergillus lentulus and Aspergillus fumigatiaffinis.</title>
        <authorList>
            <person name="dos Santos R.A.C."/>
            <person name="Steenwyk J.L."/>
            <person name="Rivero-Menendez O."/>
            <person name="Mead M.E."/>
            <person name="Silva L.P."/>
            <person name="Bastos R.W."/>
            <person name="Alastruey-Izquierdo A."/>
            <person name="Goldman G.H."/>
            <person name="Rokas A."/>
        </authorList>
    </citation>
    <scope>NUCLEOTIDE SEQUENCE</scope>
    <source>
        <strain evidence="18">CNM-CM8927</strain>
    </source>
</reference>
<dbReference type="Pfam" id="PF10017">
    <property type="entry name" value="Methyltransf_33"/>
    <property type="match status" value="1"/>
</dbReference>
<feature type="compositionally biased region" description="Polar residues" evidence="12">
    <location>
        <begin position="711"/>
        <end position="720"/>
    </location>
</feature>
<dbReference type="InterPro" id="IPR019257">
    <property type="entry name" value="MeTrfase_dom"/>
</dbReference>
<protein>
    <recommendedName>
        <fullName evidence="11">Purple acid phosphatase</fullName>
        <ecNumber evidence="11">3.1.3.2</ecNumber>
    </recommendedName>
</protein>
<sequence>MKTTTVSALLVALTATAAQARPVVDESYPYTGPAVPVGDWVDPTVNGNGKGFPRLVEPPAVKPATANPKNNVNVISLSYLPDGMHIHYQTPFGLGVTPTVKWGKHPKHLDQIAHGYTHTYDRTPPCSEIKAVTQCSQFFHEVSLDKLESGTTYYYQIPAANGTTQSEVLSFKTAQRAGDRRPFSVAVLNDMGYTNAGGSFKQLVKAANEGTAFAWHGGDISYADDWYSGILPCEDDWPLCYNGTSTELPGGGPIPDEYKKPLPAGEIPNQGGPQGGDMSVLYESNWDLWQQWLGNVTLKIPYMVLPGNHEAACAEFDGPGNALTAYLNNGVSNGTAPKANLTYYTCPPSQRNFTAYQHRFRMPGPETGGVGNFWYSFDYGLAHFISMDGETDFAYSPEWPFQSDIKGNETHPKASETYITDSGPFGAVDGSFKDTKSYAQYKWLKNDLASVDRKKTPWVFVMSHRPMYSSAYSSYQKNLRAAFEQLFLQYGVDAYLSGHIHWYERMYPLGANGTIDSASIVNNHTYRTNPGKSITHIVNGMAGNIESHSEFSKGQGLQNITALLDTTHFGISKLTVLSEKEVKWEFIRGDDGSVGDHLTLRKEKTQCVLWVSAGDGRIKGYDWQVRDDSSFQSFLSRHGWTDGDVTTNDNAAPSTKVKVVESVNERNEFFFPGFIDTHIHAPQFPNTGLFGSAGLLDWLNEYTFPLEASFGSKSDPNNQETDPKDTPPEGLRVYDQVVARTLAHGTTCASYFATIHVPATNALAALCHSRGQRAFIGRVCMDNRDQCPPYYVDQSADDGLKATKSTIDYIRALDPKGALINPIITPRFAPSCSIHSLTSLGKLAASYNPPLHIQTHISETTEEIDLVHQLFPEATSYADVYDKAHLLTSRTILAHGVHLTHNERNLIRERGSKISHCPASNSALGSGLAPVRIMLDEGLTVGLGTDVSGGYSPSILEAARQACLVSRLLRYSTDFQGMTGNSTSTGHEKLSVEESLYLATRGGAAVVDMADDIGGFDKGMIWDAQLIELGAVGNNTVSPSDVAGVHGFPGRNLAKSGPVGNVNLFGNETWQEQIQKWMWSGDDRNVKKVQVINELLRSGYRVRGTVRDEKPWLDQFFAETYGRNKFTTCILSGFDDVGLIKHALDGVDGVLHLAGDIPITDCPQNVIPLSILSTVNVLKAASLQRSVRRVILGSSSMAVYTSMPNQEGIQITEYTWNDEAVREAWACDQSAPSNDALQWKRRLAIYAACKTEAERAAWNWVKKHRPLFELNVVVASYTVGKILHQEISGSTMRWVKDLLEGKGEVISLVPPKWFVDVEDVARLYTIAALDPSVRMERVFAFAEPHNWTDILQYLRCLRPENNRLPAAPEREGRDYAEILPRKRAEELLFKCPSIVTEIEFDPLPTPIMGSIPTDCNAPVLLDIRKSAELLNLRDFVLLGLRAETKTLPSLLLWDDQGLKNFNEWTMSPDYYPRARELEILDTYKYDMAQELPEKFAMIELGCGNLYKTACILTALAQKGREVHYHALDVSAEALSNSLNALKAHIKDHPTIRVTGIIGTYEDCVDWLTNSAVLDQWGISHVNFLWVGNTVANLRQLEASALLGKFREACKAVGLINAYNPDREPARTFMLHPLYHANLLLGHKAFHVQVWDCTLEYDTTENELLFWYSPKLHVTLDDGQHPIHLPKATKILFWRSGKWTPAQVERVALDAGFNVQHLWKDKLGEYCFYLLDNM</sequence>
<keyword evidence="7" id="KW-0862">Zinc</keyword>
<dbReference type="Proteomes" id="UP000649114">
    <property type="component" value="Unassembled WGS sequence"/>
</dbReference>
<keyword evidence="5 11" id="KW-0732">Signal</keyword>
<evidence type="ECO:0000256" key="4">
    <source>
        <dbReference type="ARBA" id="ARBA00022723"/>
    </source>
</evidence>
<evidence type="ECO:0000313" key="19">
    <source>
        <dbReference type="Proteomes" id="UP000649114"/>
    </source>
</evidence>
<dbReference type="EMBL" id="JAAAPU010000048">
    <property type="protein sequence ID" value="KAF4205050.1"/>
    <property type="molecule type" value="Genomic_DNA"/>
</dbReference>
<evidence type="ECO:0000259" key="15">
    <source>
        <dbReference type="Pfam" id="PF10017"/>
    </source>
</evidence>
<dbReference type="InterPro" id="IPR036291">
    <property type="entry name" value="NAD(P)-bd_dom_sf"/>
</dbReference>
<dbReference type="SUPFAM" id="SSF56300">
    <property type="entry name" value="Metallo-dependent phosphatases"/>
    <property type="match status" value="1"/>
</dbReference>
<comment type="pathway">
    <text evidence="2">Purine metabolism; guanine degradation; xanthine from guanine: step 1/1.</text>
</comment>
<dbReference type="InterPro" id="IPR006680">
    <property type="entry name" value="Amidohydro-rel"/>
</dbReference>
<evidence type="ECO:0000256" key="10">
    <source>
        <dbReference type="ARBA" id="ARBA00056079"/>
    </source>
</evidence>
<dbReference type="InterPro" id="IPR029052">
    <property type="entry name" value="Metallo-depent_PP-like"/>
</dbReference>
<keyword evidence="8" id="KW-0325">Glycoprotein</keyword>
<evidence type="ECO:0000256" key="9">
    <source>
        <dbReference type="ARBA" id="ARBA00051148"/>
    </source>
</evidence>
<evidence type="ECO:0000259" key="17">
    <source>
        <dbReference type="Pfam" id="PF16656"/>
    </source>
</evidence>
<dbReference type="GO" id="GO:0008892">
    <property type="term" value="F:guanine deaminase activity"/>
    <property type="evidence" value="ECO:0007669"/>
    <property type="project" value="UniProtKB-EC"/>
</dbReference>
<dbReference type="InterPro" id="IPR015914">
    <property type="entry name" value="PAPs_N"/>
</dbReference>
<comment type="caution">
    <text evidence="18">The sequence shown here is derived from an EMBL/GenBank/DDBJ whole genome shotgun (WGS) entry which is preliminary data.</text>
</comment>
<evidence type="ECO:0000256" key="7">
    <source>
        <dbReference type="ARBA" id="ARBA00022833"/>
    </source>
</evidence>
<dbReference type="InterPro" id="IPR041792">
    <property type="entry name" value="MPP_PAP"/>
</dbReference>
<evidence type="ECO:0000256" key="6">
    <source>
        <dbReference type="ARBA" id="ARBA00022801"/>
    </source>
</evidence>
<evidence type="ECO:0000256" key="12">
    <source>
        <dbReference type="SAM" id="MobiDB-lite"/>
    </source>
</evidence>
<dbReference type="Pfam" id="PF01979">
    <property type="entry name" value="Amidohydro_1"/>
    <property type="match status" value="1"/>
</dbReference>
<comment type="similarity">
    <text evidence="11">Belongs to the metallophosphoesterase superfamily. Purple acid phosphatase family.</text>
</comment>
<keyword evidence="6 11" id="KW-0378">Hydrolase</keyword>
<dbReference type="InterPro" id="IPR004843">
    <property type="entry name" value="Calcineurin-like_PHP"/>
</dbReference>
<evidence type="ECO:0000256" key="3">
    <source>
        <dbReference type="ARBA" id="ARBA00006745"/>
    </source>
</evidence>
<evidence type="ECO:0000256" key="8">
    <source>
        <dbReference type="ARBA" id="ARBA00023180"/>
    </source>
</evidence>
<name>A0AAN5YR40_ASPLE</name>
<dbReference type="InterPro" id="IPR025733">
    <property type="entry name" value="PAPs_C"/>
</dbReference>
<evidence type="ECO:0000256" key="11">
    <source>
        <dbReference type="RuleBase" id="RU361203"/>
    </source>
</evidence>
<dbReference type="SUPFAM" id="SSF51735">
    <property type="entry name" value="NAD(P)-binding Rossmann-fold domains"/>
    <property type="match status" value="1"/>
</dbReference>
<dbReference type="InterPro" id="IPR032466">
    <property type="entry name" value="Metal_Hydrolase"/>
</dbReference>
<feature type="domain" description="Purple acid phosphatase C-terminal" evidence="16">
    <location>
        <begin position="534"/>
        <end position="597"/>
    </location>
</feature>
<dbReference type="SUPFAM" id="SSF49363">
    <property type="entry name" value="Purple acid phosphatase, N-terminal domain"/>
    <property type="match status" value="1"/>
</dbReference>
<comment type="function">
    <text evidence="10">Catalyzes the hydrolytic deamination of guanine, producing xanthine and ammonia.</text>
</comment>
<dbReference type="NCBIfam" id="TIGR03439">
    <property type="entry name" value="methyl_EasF"/>
    <property type="match status" value="1"/>
</dbReference>
<dbReference type="GO" id="GO:0046098">
    <property type="term" value="P:guanine metabolic process"/>
    <property type="evidence" value="ECO:0007669"/>
    <property type="project" value="TreeGrafter"/>
</dbReference>
<evidence type="ECO:0000256" key="1">
    <source>
        <dbReference type="ARBA" id="ARBA00001947"/>
    </source>
</evidence>
<dbReference type="PANTHER" id="PTHR11271">
    <property type="entry name" value="GUANINE DEAMINASE"/>
    <property type="match status" value="1"/>
</dbReference>
<dbReference type="Gene3D" id="2.60.40.380">
    <property type="entry name" value="Purple acid phosphatase-like, N-terminal"/>
    <property type="match status" value="1"/>
</dbReference>
<reference evidence="18" key="2">
    <citation type="submission" date="2020-04" db="EMBL/GenBank/DDBJ databases">
        <authorList>
            <person name="Santos R.A.C."/>
            <person name="Steenwyk J.L."/>
            <person name="Rivero-Menendez O."/>
            <person name="Mead M.E."/>
            <person name="Silva L.P."/>
            <person name="Bastos R.W."/>
            <person name="Alastruey-Izquierdo A."/>
            <person name="Goldman G.H."/>
            <person name="Rokas A."/>
        </authorList>
    </citation>
    <scope>NUCLEOTIDE SEQUENCE</scope>
    <source>
        <strain evidence="18">CNM-CM8927</strain>
    </source>
</reference>
<feature type="domain" description="Purple acid phosphatase N-terminal" evidence="17">
    <location>
        <begin position="78"/>
        <end position="173"/>
    </location>
</feature>
<dbReference type="InterPro" id="IPR011059">
    <property type="entry name" value="Metal-dep_hydrolase_composite"/>
</dbReference>
<dbReference type="Gene3D" id="3.60.21.10">
    <property type="match status" value="1"/>
</dbReference>
<dbReference type="CDD" id="cd00839">
    <property type="entry name" value="MPP_PAPs"/>
    <property type="match status" value="1"/>
</dbReference>
<dbReference type="Gene3D" id="3.40.50.720">
    <property type="entry name" value="NAD(P)-binding Rossmann-like Domain"/>
    <property type="match status" value="1"/>
</dbReference>
<evidence type="ECO:0000259" key="16">
    <source>
        <dbReference type="Pfam" id="PF14008"/>
    </source>
</evidence>
<dbReference type="InterPro" id="IPR008963">
    <property type="entry name" value="Purple_acid_Pase-like_N"/>
</dbReference>
<dbReference type="FunFam" id="3.20.20.140:FF:000022">
    <property type="entry name" value="Guanine deaminase"/>
    <property type="match status" value="1"/>
</dbReference>
<comment type="similarity">
    <text evidence="3">Belongs to the metallo-dependent hydrolases superfamily. ATZ/TRZ family.</text>
</comment>
<evidence type="ECO:0000313" key="18">
    <source>
        <dbReference type="EMBL" id="KAF4205050.1"/>
    </source>
</evidence>
<organism evidence="18 19">
    <name type="scientific">Aspergillus lentulus</name>
    <dbReference type="NCBI Taxonomy" id="293939"/>
    <lineage>
        <taxon>Eukaryota</taxon>
        <taxon>Fungi</taxon>
        <taxon>Dikarya</taxon>
        <taxon>Ascomycota</taxon>
        <taxon>Pezizomycotina</taxon>
        <taxon>Eurotiomycetes</taxon>
        <taxon>Eurotiomycetidae</taxon>
        <taxon>Eurotiales</taxon>
        <taxon>Aspergillaceae</taxon>
        <taxon>Aspergillus</taxon>
        <taxon>Aspergillus subgen. Fumigati</taxon>
    </lineage>
</organism>
<feature type="domain" description="Amidohydrolase-related" evidence="14">
    <location>
        <begin position="671"/>
        <end position="1047"/>
    </location>
</feature>
<dbReference type="Pfam" id="PF00149">
    <property type="entry name" value="Metallophos"/>
    <property type="match status" value="1"/>
</dbReference>
<dbReference type="InterPro" id="IPR051607">
    <property type="entry name" value="Metallo-dep_hydrolases"/>
</dbReference>
<dbReference type="PANTHER" id="PTHR11271:SF6">
    <property type="entry name" value="GUANINE DEAMINASE"/>
    <property type="match status" value="1"/>
</dbReference>
<feature type="domain" description="Histidine-specific methyltransferase SAM-dependent" evidence="15">
    <location>
        <begin position="1434"/>
        <end position="1731"/>
    </location>
</feature>
<accession>A0AAN5YR40</accession>
<dbReference type="Gene3D" id="3.40.50.150">
    <property type="entry name" value="Vaccinia Virus protein VP39"/>
    <property type="match status" value="1"/>
</dbReference>
<dbReference type="GO" id="GO:0003993">
    <property type="term" value="F:acid phosphatase activity"/>
    <property type="evidence" value="ECO:0007669"/>
    <property type="project" value="UniProtKB-EC"/>
</dbReference>
<gene>
    <name evidence="18" type="ORF">CNMCM8927_006564</name>
</gene>
<feature type="signal peptide" evidence="11">
    <location>
        <begin position="1"/>
        <end position="20"/>
    </location>
</feature>
<keyword evidence="4" id="KW-0479">Metal-binding</keyword>
<evidence type="ECO:0000259" key="13">
    <source>
        <dbReference type="Pfam" id="PF00149"/>
    </source>
</evidence>
<feature type="chain" id="PRO_5042666298" description="Purple acid phosphatase" evidence="11">
    <location>
        <begin position="21"/>
        <end position="1733"/>
    </location>
</feature>
<dbReference type="InterPro" id="IPR029063">
    <property type="entry name" value="SAM-dependent_MTases_sf"/>
</dbReference>